<dbReference type="InterPro" id="IPR044901">
    <property type="entry name" value="Trehalose_TreZ_E-set_sf"/>
</dbReference>
<dbReference type="PANTHER" id="PTHR43651">
    <property type="entry name" value="1,4-ALPHA-GLUCAN-BRANCHING ENZYME"/>
    <property type="match status" value="1"/>
</dbReference>
<evidence type="ECO:0000256" key="10">
    <source>
        <dbReference type="ARBA" id="ARBA00032057"/>
    </source>
</evidence>
<evidence type="ECO:0000256" key="6">
    <source>
        <dbReference type="ARBA" id="ARBA00022490"/>
    </source>
</evidence>
<dbReference type="Gene3D" id="3.20.20.80">
    <property type="entry name" value="Glycosidases"/>
    <property type="match status" value="1"/>
</dbReference>
<dbReference type="SUPFAM" id="SSF51445">
    <property type="entry name" value="(Trans)glycosidases"/>
    <property type="match status" value="1"/>
</dbReference>
<accession>A0ABU0M9R9</accession>
<comment type="caution">
    <text evidence="17">The sequence shown here is derived from an EMBL/GenBank/DDBJ whole genome shotgun (WGS) entry which is preliminary data.</text>
</comment>
<dbReference type="PANTHER" id="PTHR43651:SF11">
    <property type="entry name" value="MALTO-OLIGOSYLTREHALOSE TREHALOHYDROLASE"/>
    <property type="match status" value="1"/>
</dbReference>
<keyword evidence="18" id="KW-1185">Reference proteome</keyword>
<sequence>MTKGSETHPEEGHALIGSLVEGGPPTGDPDIVRSGLGIADVARGDRVGSGPEDYLTEPAPATTMSHYRFGPLLTEKGVLFRLFAPSADGVELLIPDRAPISMQRDNDGWFAAEVPGAGPGTRYCFRVGGLDVPDPASRGQEEDARGWSVVRGAMPPPAPRSARPWHEAVIAELHIGTASPEGTFAGLARRVGHFADAGYTAIELMPIADFPGSHNWGYDGVLPFSPERSYGTPEELRALVDAAHEHGLAVILDVVYNHFGPVDNYLPHYAKTFFDESVETPWGAGLNFADPIVRLFFLENVRMWLEDYDMDGLRFDAVHEFGTEGADEMKRSMAAMARAIKPDALLILENLANEAAWLERDDSGRPLAFDAQWNDDIHHVLHVLTTDQTAGYYQDFAEHPVGQVERALSEGFAFQGEVVARLGDMARGEPSGHLPPSAFVSFIQNHDQIGNQPDGRRLADSLDAERLDFLHFVVMLSPQIPMFFMGEEAHIRSRFPFFGDLRGEFREEVRAGREQQAKEFFGSEDAADLVPDPVDFGTMDMAKLDWSEFDLPERRAALDRFRHLAALRREHLWALTSTRYHGAEARTEGRAVAVEWRYDGGTLVLVMNASHEPGSIAAPAMEPIATTGDVTPETGGVRLGSWSAAIAIRPAEG</sequence>
<evidence type="ECO:0000256" key="12">
    <source>
        <dbReference type="ARBA" id="ARBA00034013"/>
    </source>
</evidence>
<reference evidence="17 18" key="1">
    <citation type="submission" date="2023-07" db="EMBL/GenBank/DDBJ databases">
        <title>Genomic Encyclopedia of Type Strains, Phase IV (KMG-IV): sequencing the most valuable type-strain genomes for metagenomic binning, comparative biology and taxonomic classification.</title>
        <authorList>
            <person name="Goeker M."/>
        </authorList>
    </citation>
    <scope>NUCLEOTIDE SEQUENCE [LARGE SCALE GENOMIC DNA]</scope>
    <source>
        <strain evidence="17 18">B1-1</strain>
    </source>
</reference>
<organism evidence="17 18">
    <name type="scientific">Kaistia geumhonensis</name>
    <dbReference type="NCBI Taxonomy" id="410839"/>
    <lineage>
        <taxon>Bacteria</taxon>
        <taxon>Pseudomonadati</taxon>
        <taxon>Pseudomonadota</taxon>
        <taxon>Alphaproteobacteria</taxon>
        <taxon>Hyphomicrobiales</taxon>
        <taxon>Kaistiaceae</taxon>
        <taxon>Kaistia</taxon>
    </lineage>
</organism>
<evidence type="ECO:0000256" key="15">
    <source>
        <dbReference type="SAM" id="MobiDB-lite"/>
    </source>
</evidence>
<evidence type="ECO:0000256" key="5">
    <source>
        <dbReference type="ARBA" id="ARBA00015938"/>
    </source>
</evidence>
<comment type="catalytic activity">
    <reaction evidence="12 14">
        <text>hydrolysis of (1-&gt;4)-alpha-D-glucosidic linkage in 4-alpha-D-[(1-&gt;4)-alpha-D-glucanosyl]n trehalose to yield trehalose and (1-&gt;4)-alpha-D-glucan.</text>
        <dbReference type="EC" id="3.2.1.141"/>
    </reaction>
</comment>
<evidence type="ECO:0000256" key="4">
    <source>
        <dbReference type="ARBA" id="ARBA00012268"/>
    </source>
</evidence>
<evidence type="ECO:0000256" key="2">
    <source>
        <dbReference type="ARBA" id="ARBA00005199"/>
    </source>
</evidence>
<evidence type="ECO:0000313" key="18">
    <source>
        <dbReference type="Proteomes" id="UP001223743"/>
    </source>
</evidence>
<evidence type="ECO:0000259" key="16">
    <source>
        <dbReference type="SMART" id="SM00642"/>
    </source>
</evidence>
<gene>
    <name evidence="17" type="ORF">QO015_003329</name>
</gene>
<keyword evidence="7 14" id="KW-0378">Hydrolase</keyword>
<dbReference type="EMBL" id="JAUSWJ010000001">
    <property type="protein sequence ID" value="MDQ0517716.1"/>
    <property type="molecule type" value="Genomic_DNA"/>
</dbReference>
<evidence type="ECO:0000256" key="11">
    <source>
        <dbReference type="ARBA" id="ARBA00033284"/>
    </source>
</evidence>
<comment type="subcellular location">
    <subcellularLocation>
        <location evidence="1">Cytoplasm</location>
    </subcellularLocation>
</comment>
<dbReference type="SMART" id="SM00642">
    <property type="entry name" value="Aamy"/>
    <property type="match status" value="1"/>
</dbReference>
<dbReference type="RefSeq" id="WP_266282853.1">
    <property type="nucleotide sequence ID" value="NZ_JAPKNF010000002.1"/>
</dbReference>
<feature type="region of interest" description="Disordered" evidence="15">
    <location>
        <begin position="1"/>
        <end position="34"/>
    </location>
</feature>
<dbReference type="Pfam" id="PF02922">
    <property type="entry name" value="CBM_48"/>
    <property type="match status" value="1"/>
</dbReference>
<comment type="similarity">
    <text evidence="3 14">Belongs to the glycosyl hydrolase 13 family.</text>
</comment>
<dbReference type="CDD" id="cd02853">
    <property type="entry name" value="E_set_MTHase_like_N"/>
    <property type="match status" value="1"/>
</dbReference>
<evidence type="ECO:0000256" key="3">
    <source>
        <dbReference type="ARBA" id="ARBA00008061"/>
    </source>
</evidence>
<name>A0ABU0M9R9_9HYPH</name>
<keyword evidence="9 14" id="KW-0326">Glycosidase</keyword>
<feature type="compositionally biased region" description="Basic and acidic residues" evidence="15">
    <location>
        <begin position="1"/>
        <end position="13"/>
    </location>
</feature>
<dbReference type="InterPro" id="IPR013783">
    <property type="entry name" value="Ig-like_fold"/>
</dbReference>
<dbReference type="EC" id="3.2.1.141" evidence="4 13"/>
<dbReference type="InterPro" id="IPR004193">
    <property type="entry name" value="Glyco_hydro_13_N"/>
</dbReference>
<dbReference type="InterPro" id="IPR017853">
    <property type="entry name" value="GH"/>
</dbReference>
<evidence type="ECO:0000256" key="14">
    <source>
        <dbReference type="PIRNR" id="PIRNR006337"/>
    </source>
</evidence>
<keyword evidence="6" id="KW-0963">Cytoplasm</keyword>
<dbReference type="InterPro" id="IPR014756">
    <property type="entry name" value="Ig_E-set"/>
</dbReference>
<protein>
    <recommendedName>
        <fullName evidence="5 13">Malto-oligosyltrehalose trehalohydrolase</fullName>
        <shortName evidence="14">MTHase</shortName>
        <ecNumber evidence="4 13">3.2.1.141</ecNumber>
    </recommendedName>
    <alternativeName>
        <fullName evidence="11 14">4-alpha-D-((1-&gt;4)-alpha-D-glucano)trehalose trehalohydrolase</fullName>
    </alternativeName>
    <alternativeName>
        <fullName evidence="10 14">Maltooligosyl trehalose trehalohydrolase</fullName>
    </alternativeName>
</protein>
<keyword evidence="8" id="KW-0119">Carbohydrate metabolism</keyword>
<dbReference type="InterPro" id="IPR006047">
    <property type="entry name" value="GH13_cat_dom"/>
</dbReference>
<evidence type="ECO:0000256" key="8">
    <source>
        <dbReference type="ARBA" id="ARBA00023277"/>
    </source>
</evidence>
<dbReference type="NCBIfam" id="TIGR02402">
    <property type="entry name" value="trehalose_TreZ"/>
    <property type="match status" value="1"/>
</dbReference>
<proteinExistence type="inferred from homology"/>
<evidence type="ECO:0000313" key="17">
    <source>
        <dbReference type="EMBL" id="MDQ0517716.1"/>
    </source>
</evidence>
<evidence type="ECO:0000256" key="1">
    <source>
        <dbReference type="ARBA" id="ARBA00004496"/>
    </source>
</evidence>
<dbReference type="Gene3D" id="1.10.10.760">
    <property type="entry name" value="E-set domains of sugar-utilizing enzymes"/>
    <property type="match status" value="1"/>
</dbReference>
<evidence type="ECO:0000256" key="13">
    <source>
        <dbReference type="NCBIfam" id="TIGR02402"/>
    </source>
</evidence>
<dbReference type="SUPFAM" id="SSF81296">
    <property type="entry name" value="E set domains"/>
    <property type="match status" value="1"/>
</dbReference>
<dbReference type="CDD" id="cd11325">
    <property type="entry name" value="AmyAc_GTHase"/>
    <property type="match status" value="1"/>
</dbReference>
<evidence type="ECO:0000256" key="7">
    <source>
        <dbReference type="ARBA" id="ARBA00022801"/>
    </source>
</evidence>
<dbReference type="PIRSF" id="PIRSF006337">
    <property type="entry name" value="Trehalose_TreZ"/>
    <property type="match status" value="1"/>
</dbReference>
<dbReference type="Gene3D" id="2.60.40.10">
    <property type="entry name" value="Immunoglobulins"/>
    <property type="match status" value="1"/>
</dbReference>
<dbReference type="InterPro" id="IPR012768">
    <property type="entry name" value="Trehalose_TreZ"/>
</dbReference>
<feature type="domain" description="Glycosyl hydrolase family 13 catalytic" evidence="16">
    <location>
        <begin position="174"/>
        <end position="506"/>
    </location>
</feature>
<dbReference type="Pfam" id="PF00128">
    <property type="entry name" value="Alpha-amylase"/>
    <property type="match status" value="1"/>
</dbReference>
<evidence type="ECO:0000256" key="9">
    <source>
        <dbReference type="ARBA" id="ARBA00023295"/>
    </source>
</evidence>
<dbReference type="Proteomes" id="UP001223743">
    <property type="component" value="Unassembled WGS sequence"/>
</dbReference>
<comment type="pathway">
    <text evidence="2 14">Glycan biosynthesis; trehalose biosynthesis.</text>
</comment>